<feature type="transmembrane region" description="Helical" evidence="1">
    <location>
        <begin position="28"/>
        <end position="47"/>
    </location>
</feature>
<dbReference type="RefSeq" id="WP_164345108.1">
    <property type="nucleotide sequence ID" value="NZ_JAAGLQ010000297.1"/>
</dbReference>
<keyword evidence="1" id="KW-0812">Transmembrane</keyword>
<evidence type="ECO:0000256" key="1">
    <source>
        <dbReference type="SAM" id="Phobius"/>
    </source>
</evidence>
<evidence type="ECO:0000313" key="2">
    <source>
        <dbReference type="EMBL" id="NEA16767.1"/>
    </source>
</evidence>
<name>A0A6N9TZC9_STRHA</name>
<keyword evidence="1" id="KW-1133">Transmembrane helix</keyword>
<dbReference type="EMBL" id="JAAGLQ010000297">
    <property type="protein sequence ID" value="NEA16767.1"/>
    <property type="molecule type" value="Genomic_DNA"/>
</dbReference>
<dbReference type="AlphaFoldDB" id="A0A6N9TZC9"/>
<reference evidence="2 3" key="1">
    <citation type="submission" date="2020-01" db="EMBL/GenBank/DDBJ databases">
        <title>Insect and environment-associated Actinomycetes.</title>
        <authorList>
            <person name="Currrie C."/>
            <person name="Chevrette M."/>
            <person name="Carlson C."/>
            <person name="Stubbendieck R."/>
            <person name="Wendt-Pienkowski E."/>
        </authorList>
    </citation>
    <scope>NUCLEOTIDE SEQUENCE [LARGE SCALE GENOMIC DNA]</scope>
    <source>
        <strain evidence="2 3">SID11342</strain>
    </source>
</reference>
<accession>A0A6N9TZC9</accession>
<keyword evidence="1" id="KW-0472">Membrane</keyword>
<evidence type="ECO:0000313" key="3">
    <source>
        <dbReference type="Proteomes" id="UP000471293"/>
    </source>
</evidence>
<organism evidence="2 3">
    <name type="scientific">Streptomyces halstedii</name>
    <dbReference type="NCBI Taxonomy" id="1944"/>
    <lineage>
        <taxon>Bacteria</taxon>
        <taxon>Bacillati</taxon>
        <taxon>Actinomycetota</taxon>
        <taxon>Actinomycetes</taxon>
        <taxon>Kitasatosporales</taxon>
        <taxon>Streptomycetaceae</taxon>
        <taxon>Streptomyces</taxon>
    </lineage>
</organism>
<dbReference type="Proteomes" id="UP000471293">
    <property type="component" value="Unassembled WGS sequence"/>
</dbReference>
<proteinExistence type="predicted"/>
<protein>
    <recommendedName>
        <fullName evidence="4">PH domain-containing protein</fullName>
    </recommendedName>
</protein>
<sequence length="188" mass="19938">MSGLSVRGVFASRKRDGSVHLRRKGTVVFGWLTMLLLSPVLILLGLAEVEEKGFHGIGALLVIGCLDAMVTRVGIRCRVILDPGGTVRDVSPLLVTSIPIREIHSVACVHNGLMIELPSGGHGVWSFAPSLIGGRSARAARKVIAGWLAETRETLPAEGAGEGGARRVYVTLPDVFFLLGPFVAPLLV</sequence>
<feature type="transmembrane region" description="Helical" evidence="1">
    <location>
        <begin position="53"/>
        <end position="70"/>
    </location>
</feature>
<comment type="caution">
    <text evidence="2">The sequence shown here is derived from an EMBL/GenBank/DDBJ whole genome shotgun (WGS) entry which is preliminary data.</text>
</comment>
<gene>
    <name evidence="2" type="ORF">G3I29_14775</name>
</gene>
<evidence type="ECO:0008006" key="4">
    <source>
        <dbReference type="Google" id="ProtNLM"/>
    </source>
</evidence>